<accession>A0A8S1SZA0</accession>
<evidence type="ECO:0000313" key="2">
    <source>
        <dbReference type="Proteomes" id="UP000683925"/>
    </source>
</evidence>
<organism evidence="1 2">
    <name type="scientific">Paramecium octaurelia</name>
    <dbReference type="NCBI Taxonomy" id="43137"/>
    <lineage>
        <taxon>Eukaryota</taxon>
        <taxon>Sar</taxon>
        <taxon>Alveolata</taxon>
        <taxon>Ciliophora</taxon>
        <taxon>Intramacronucleata</taxon>
        <taxon>Oligohymenophorea</taxon>
        <taxon>Peniculida</taxon>
        <taxon>Parameciidae</taxon>
        <taxon>Paramecium</taxon>
    </lineage>
</organism>
<dbReference type="Proteomes" id="UP000683925">
    <property type="component" value="Unassembled WGS sequence"/>
</dbReference>
<evidence type="ECO:0000313" key="1">
    <source>
        <dbReference type="EMBL" id="CAD8145443.1"/>
    </source>
</evidence>
<reference evidence="1" key="1">
    <citation type="submission" date="2021-01" db="EMBL/GenBank/DDBJ databases">
        <authorList>
            <consortium name="Genoscope - CEA"/>
            <person name="William W."/>
        </authorList>
    </citation>
    <scope>NUCLEOTIDE SEQUENCE</scope>
</reference>
<protein>
    <submittedName>
        <fullName evidence="1">Uncharacterized protein</fullName>
    </submittedName>
</protein>
<gene>
    <name evidence="1" type="ORF">POCTA_138.1.T0170231</name>
</gene>
<proteinExistence type="predicted"/>
<dbReference type="EMBL" id="CAJJDP010000017">
    <property type="protein sequence ID" value="CAD8145443.1"/>
    <property type="molecule type" value="Genomic_DNA"/>
</dbReference>
<dbReference type="AlphaFoldDB" id="A0A8S1SZA0"/>
<comment type="caution">
    <text evidence="1">The sequence shown here is derived from an EMBL/GenBank/DDBJ whole genome shotgun (WGS) entry which is preliminary data.</text>
</comment>
<sequence>MNSTIQIEQKLEELNHKYSTLIRDLDNYNIKKLSQIIQLHLTKYLEESDNRNYLYTDQNNNKLFRLQSSKVDVQEKYSSRIQLSPLLQILKELKNKANVNNQTELLLKCCLINQKQTQISAFNLLLQVDETDQNDFIEVLRYSLLHNIIEIIKLGTQLAKQVIKILNAIHSSILNFQSIQIKIYNLQSWRNLIRAIKVQSNQELSQNMVQIIQLCQTEKMKVTR</sequence>
<keyword evidence="2" id="KW-1185">Reference proteome</keyword>
<name>A0A8S1SZA0_PAROT</name>